<organism evidence="1 2">
    <name type="scientific">Candidula unifasciata</name>
    <dbReference type="NCBI Taxonomy" id="100452"/>
    <lineage>
        <taxon>Eukaryota</taxon>
        <taxon>Metazoa</taxon>
        <taxon>Spiralia</taxon>
        <taxon>Lophotrochozoa</taxon>
        <taxon>Mollusca</taxon>
        <taxon>Gastropoda</taxon>
        <taxon>Heterobranchia</taxon>
        <taxon>Euthyneura</taxon>
        <taxon>Panpulmonata</taxon>
        <taxon>Eupulmonata</taxon>
        <taxon>Stylommatophora</taxon>
        <taxon>Helicina</taxon>
        <taxon>Helicoidea</taxon>
        <taxon>Geomitridae</taxon>
        <taxon>Candidula</taxon>
    </lineage>
</organism>
<dbReference type="AlphaFoldDB" id="A0A8S3YGU0"/>
<dbReference type="OrthoDB" id="6133537at2759"/>
<dbReference type="EMBL" id="CAJHNH020000164">
    <property type="protein sequence ID" value="CAG5115784.1"/>
    <property type="molecule type" value="Genomic_DNA"/>
</dbReference>
<protein>
    <submittedName>
        <fullName evidence="1">Uncharacterized protein</fullName>
    </submittedName>
</protein>
<accession>A0A8S3YGU0</accession>
<evidence type="ECO:0000313" key="1">
    <source>
        <dbReference type="EMBL" id="CAG5115784.1"/>
    </source>
</evidence>
<comment type="caution">
    <text evidence="1">The sequence shown here is derived from an EMBL/GenBank/DDBJ whole genome shotgun (WGS) entry which is preliminary data.</text>
</comment>
<name>A0A8S3YGU0_9EUPU</name>
<keyword evidence="2" id="KW-1185">Reference proteome</keyword>
<reference evidence="1" key="1">
    <citation type="submission" date="2021-04" db="EMBL/GenBank/DDBJ databases">
        <authorList>
            <consortium name="Molecular Ecology Group"/>
        </authorList>
    </citation>
    <scope>NUCLEOTIDE SEQUENCE</scope>
</reference>
<gene>
    <name evidence="1" type="ORF">CUNI_LOCUS1342</name>
</gene>
<sequence>NVPPCPVGKWSNTSFPPCKDPFPLLESPPLISGPEIQGNNSFGFICEVVCDEDDPDQRFEVAWTFNVLEVVWAFDGQQDTSLPSQIISGANRSAILDGSYLKGHLNTMVGTSIIS</sequence>
<dbReference type="Proteomes" id="UP000678393">
    <property type="component" value="Unassembled WGS sequence"/>
</dbReference>
<evidence type="ECO:0000313" key="2">
    <source>
        <dbReference type="Proteomes" id="UP000678393"/>
    </source>
</evidence>
<proteinExistence type="predicted"/>
<feature type="non-terminal residue" evidence="1">
    <location>
        <position position="115"/>
    </location>
</feature>